<comment type="caution">
    <text evidence="5">Lacks conserved residue(s) required for the propagation of feature annotation.</text>
</comment>
<protein>
    <recommendedName>
        <fullName evidence="5">Probable membrane transporter protein</fullName>
    </recommendedName>
</protein>
<dbReference type="InterPro" id="IPR012861">
    <property type="entry name" value="DUF1634"/>
</dbReference>
<dbReference type="Pfam" id="PF07843">
    <property type="entry name" value="DUF1634"/>
    <property type="match status" value="1"/>
</dbReference>
<feature type="transmembrane region" description="Helical" evidence="5">
    <location>
        <begin position="348"/>
        <end position="369"/>
    </location>
</feature>
<feature type="transmembrane region" description="Helical" evidence="5">
    <location>
        <begin position="211"/>
        <end position="228"/>
    </location>
</feature>
<organism evidence="6 7">
    <name type="scientific">Thermocladium modestius</name>
    <dbReference type="NCBI Taxonomy" id="62609"/>
    <lineage>
        <taxon>Archaea</taxon>
        <taxon>Thermoproteota</taxon>
        <taxon>Thermoprotei</taxon>
        <taxon>Thermoproteales</taxon>
        <taxon>Thermoproteaceae</taxon>
        <taxon>Thermocladium</taxon>
    </lineage>
</organism>
<evidence type="ECO:0000256" key="1">
    <source>
        <dbReference type="ARBA" id="ARBA00004141"/>
    </source>
</evidence>
<name>A0A830GS12_9CREN</name>
<comment type="similarity">
    <text evidence="5">Belongs to the 4-toluene sulfonate uptake permease (TSUP) (TC 2.A.102) family.</text>
</comment>
<feature type="transmembrane region" description="Helical" evidence="5">
    <location>
        <begin position="9"/>
        <end position="34"/>
    </location>
</feature>
<feature type="transmembrane region" description="Helical" evidence="5">
    <location>
        <begin position="80"/>
        <end position="101"/>
    </location>
</feature>
<evidence type="ECO:0000256" key="3">
    <source>
        <dbReference type="ARBA" id="ARBA00022989"/>
    </source>
</evidence>
<feature type="transmembrane region" description="Helical" evidence="5">
    <location>
        <begin position="167"/>
        <end position="190"/>
    </location>
</feature>
<sequence length="465" mass="50047">MIWAFIEEFLVILAAGAVAGIIGALAGLGGGTVISPILTLFLGIPMAYASGSALISTIATSAGSASVYVKKKIANDRIGISLTTATTAGAILGSIMANYVYVHGITYVIYTVFGIVLLVSIVPTVQRSTCELPRPRKPDLTTKLLNLYGTCFDPNLGWIRYWGVRWWLGEFIMFFAGVISGLLGIGSGALKVLGLDWAMNLPMKVSTTTSNFMIGVTAATGSSIYWYFGYIQPFIAAATAIGVLIGAQAGTRILMRITNKQIRWVFVAILSYLGFRMLLRGLGREGLMPISSLDKTFISLMFSAVMISSLYYLMARRPVDEELPPIYTAQLTKGSSIEERFEGITSNLLRIGIFLSVAVMGLGLALVVLHGGGLGHSLMDVADPSSRVNTASISIKTIIAGLQEWDGISFMLLGLVLLIIMPIAMVLINVVRFSLERDKWYTLFAVITLVNLLIALLVVPGLVPH</sequence>
<dbReference type="OrthoDB" id="57092at2157"/>
<feature type="transmembrane region" description="Helical" evidence="5">
    <location>
        <begin position="46"/>
        <end position="68"/>
    </location>
</feature>
<dbReference type="Pfam" id="PF01925">
    <property type="entry name" value="TauE"/>
    <property type="match status" value="1"/>
</dbReference>
<dbReference type="EMBL" id="BMNL01000001">
    <property type="protein sequence ID" value="GGP19914.1"/>
    <property type="molecule type" value="Genomic_DNA"/>
</dbReference>
<keyword evidence="5" id="KW-1003">Cell membrane</keyword>
<keyword evidence="4 5" id="KW-0472">Membrane</keyword>
<dbReference type="InterPro" id="IPR051598">
    <property type="entry name" value="TSUP/Inactive_protease-like"/>
</dbReference>
<feature type="transmembrane region" description="Helical" evidence="5">
    <location>
        <begin position="107"/>
        <end position="125"/>
    </location>
</feature>
<dbReference type="InterPro" id="IPR002781">
    <property type="entry name" value="TM_pro_TauE-like"/>
</dbReference>
<evidence type="ECO:0000313" key="7">
    <source>
        <dbReference type="Proteomes" id="UP000610960"/>
    </source>
</evidence>
<dbReference type="RefSeq" id="WP_188595904.1">
    <property type="nucleotide sequence ID" value="NZ_BMNL01000001.1"/>
</dbReference>
<reference evidence="6" key="2">
    <citation type="submission" date="2020-09" db="EMBL/GenBank/DDBJ databases">
        <authorList>
            <person name="Sun Q."/>
            <person name="Ohkuma M."/>
        </authorList>
    </citation>
    <scope>NUCLEOTIDE SEQUENCE</scope>
    <source>
        <strain evidence="6">JCM 10088</strain>
    </source>
</reference>
<dbReference type="GO" id="GO:0005886">
    <property type="term" value="C:plasma membrane"/>
    <property type="evidence" value="ECO:0007669"/>
    <property type="project" value="UniProtKB-SubCell"/>
</dbReference>
<dbReference type="Proteomes" id="UP000610960">
    <property type="component" value="Unassembled WGS sequence"/>
</dbReference>
<feature type="transmembrane region" description="Helical" evidence="5">
    <location>
        <begin position="145"/>
        <end position="161"/>
    </location>
</feature>
<proteinExistence type="inferred from homology"/>
<dbReference type="PANTHER" id="PTHR43701">
    <property type="entry name" value="MEMBRANE TRANSPORTER PROTEIN MJ0441-RELATED"/>
    <property type="match status" value="1"/>
</dbReference>
<reference evidence="6" key="1">
    <citation type="journal article" date="2014" name="Int. J. Syst. Evol. Microbiol.">
        <title>Complete genome sequence of Corynebacterium casei LMG S-19264T (=DSM 44701T), isolated from a smear-ripened cheese.</title>
        <authorList>
            <consortium name="US DOE Joint Genome Institute (JGI-PGF)"/>
            <person name="Walter F."/>
            <person name="Albersmeier A."/>
            <person name="Kalinowski J."/>
            <person name="Ruckert C."/>
        </authorList>
    </citation>
    <scope>NUCLEOTIDE SEQUENCE</scope>
    <source>
        <strain evidence="6">JCM 10088</strain>
    </source>
</reference>
<keyword evidence="3 5" id="KW-1133">Transmembrane helix</keyword>
<keyword evidence="7" id="KW-1185">Reference proteome</keyword>
<dbReference type="PANTHER" id="PTHR43701:SF2">
    <property type="entry name" value="MEMBRANE TRANSPORTER PROTEIN YJNA-RELATED"/>
    <property type="match status" value="1"/>
</dbReference>
<comment type="subcellular location">
    <subcellularLocation>
        <location evidence="5">Cell membrane</location>
        <topology evidence="5">Multi-pass membrane protein</topology>
    </subcellularLocation>
    <subcellularLocation>
        <location evidence="1">Membrane</location>
        <topology evidence="1">Multi-pass membrane protein</topology>
    </subcellularLocation>
</comment>
<evidence type="ECO:0000256" key="2">
    <source>
        <dbReference type="ARBA" id="ARBA00022692"/>
    </source>
</evidence>
<evidence type="ECO:0000256" key="4">
    <source>
        <dbReference type="ARBA" id="ARBA00023136"/>
    </source>
</evidence>
<feature type="transmembrane region" description="Helical" evidence="5">
    <location>
        <begin position="234"/>
        <end position="255"/>
    </location>
</feature>
<feature type="transmembrane region" description="Helical" evidence="5">
    <location>
        <begin position="262"/>
        <end position="282"/>
    </location>
</feature>
<accession>A0A830GS12</accession>
<feature type="transmembrane region" description="Helical" evidence="5">
    <location>
        <begin position="408"/>
        <end position="428"/>
    </location>
</feature>
<evidence type="ECO:0000256" key="5">
    <source>
        <dbReference type="RuleBase" id="RU363041"/>
    </source>
</evidence>
<feature type="transmembrane region" description="Helical" evidence="5">
    <location>
        <begin position="297"/>
        <end position="314"/>
    </location>
</feature>
<dbReference type="AlphaFoldDB" id="A0A830GS12"/>
<feature type="transmembrane region" description="Helical" evidence="5">
    <location>
        <begin position="440"/>
        <end position="463"/>
    </location>
</feature>
<gene>
    <name evidence="6" type="ORF">GCM10007981_05520</name>
</gene>
<keyword evidence="2 5" id="KW-0812">Transmembrane</keyword>
<evidence type="ECO:0000313" key="6">
    <source>
        <dbReference type="EMBL" id="GGP19914.1"/>
    </source>
</evidence>
<comment type="caution">
    <text evidence="6">The sequence shown here is derived from an EMBL/GenBank/DDBJ whole genome shotgun (WGS) entry which is preliminary data.</text>
</comment>